<dbReference type="PANTHER" id="PTHR19433:SF133">
    <property type="entry name" value="IMMUNE-TYPE RECEPTOR 5 PRECURSOR-RELATED"/>
    <property type="match status" value="1"/>
</dbReference>
<keyword evidence="2" id="KW-1003">Cell membrane</keyword>
<proteinExistence type="predicted"/>
<keyword evidence="3" id="KW-0732">Signal</keyword>
<keyword evidence="7" id="KW-0325">Glycoprotein</keyword>
<evidence type="ECO:0000256" key="2">
    <source>
        <dbReference type="ARBA" id="ARBA00022475"/>
    </source>
</evidence>
<dbReference type="InterPro" id="IPR036179">
    <property type="entry name" value="Ig-like_dom_sf"/>
</dbReference>
<reference evidence="9" key="2">
    <citation type="submission" date="2025-09" db="UniProtKB">
        <authorList>
            <consortium name="Ensembl"/>
        </authorList>
    </citation>
    <scope>IDENTIFICATION</scope>
</reference>
<reference evidence="9" key="1">
    <citation type="submission" date="2025-08" db="UniProtKB">
        <authorList>
            <consortium name="Ensembl"/>
        </authorList>
    </citation>
    <scope>IDENTIFICATION</scope>
</reference>
<name>A0A8C7FCB4_ONCKI</name>
<evidence type="ECO:0000256" key="3">
    <source>
        <dbReference type="ARBA" id="ARBA00022729"/>
    </source>
</evidence>
<dbReference type="InterPro" id="IPR013783">
    <property type="entry name" value="Ig-like_fold"/>
</dbReference>
<dbReference type="Ensembl" id="ENSOKIT00005027457.1">
    <property type="protein sequence ID" value="ENSOKIP00005025954.1"/>
    <property type="gene ID" value="ENSOKIG00005011227.1"/>
</dbReference>
<dbReference type="GO" id="GO:0005886">
    <property type="term" value="C:plasma membrane"/>
    <property type="evidence" value="ECO:0007669"/>
    <property type="project" value="UniProtKB-SubCell"/>
</dbReference>
<keyword evidence="6" id="KW-1015">Disulfide bond</keyword>
<dbReference type="Gene3D" id="2.60.40.10">
    <property type="entry name" value="Immunoglobulins"/>
    <property type="match status" value="1"/>
</dbReference>
<sequence>MKNCRDVTKCNNVQRHIQVQGVQIGDPVTLYCVFSNQVYNEGNMFWFKQITGEIPQVNVCNASLFSWHKNFNHSRFNVEKADADGMYRLAITNTDPTDEAVYYCAVRTAYEVNFINGTLLLLKGNHSA</sequence>
<dbReference type="GO" id="GO:0002376">
    <property type="term" value="P:immune system process"/>
    <property type="evidence" value="ECO:0007669"/>
    <property type="project" value="UniProtKB-KW"/>
</dbReference>
<dbReference type="Pfam" id="PF07686">
    <property type="entry name" value="V-set"/>
    <property type="match status" value="1"/>
</dbReference>
<organism evidence="9 10">
    <name type="scientific">Oncorhynchus kisutch</name>
    <name type="common">Coho salmon</name>
    <name type="synonym">Salmo kisutch</name>
    <dbReference type="NCBI Taxonomy" id="8019"/>
    <lineage>
        <taxon>Eukaryota</taxon>
        <taxon>Metazoa</taxon>
        <taxon>Chordata</taxon>
        <taxon>Craniata</taxon>
        <taxon>Vertebrata</taxon>
        <taxon>Euteleostomi</taxon>
        <taxon>Actinopterygii</taxon>
        <taxon>Neopterygii</taxon>
        <taxon>Teleostei</taxon>
        <taxon>Protacanthopterygii</taxon>
        <taxon>Salmoniformes</taxon>
        <taxon>Salmonidae</taxon>
        <taxon>Salmoninae</taxon>
        <taxon>Oncorhynchus</taxon>
    </lineage>
</organism>
<dbReference type="Proteomes" id="UP000694557">
    <property type="component" value="Unassembled WGS sequence"/>
</dbReference>
<protein>
    <recommendedName>
        <fullName evidence="8">Ig-like domain-containing protein</fullName>
    </recommendedName>
</protein>
<dbReference type="GeneTree" id="ENSGT01010000225053"/>
<keyword evidence="4" id="KW-0391">Immunity</keyword>
<evidence type="ECO:0000256" key="7">
    <source>
        <dbReference type="ARBA" id="ARBA00023180"/>
    </source>
</evidence>
<dbReference type="SUPFAM" id="SSF48726">
    <property type="entry name" value="Immunoglobulin"/>
    <property type="match status" value="1"/>
</dbReference>
<feature type="domain" description="Ig-like" evidence="8">
    <location>
        <begin position="25"/>
        <end position="115"/>
    </location>
</feature>
<dbReference type="InterPro" id="IPR003599">
    <property type="entry name" value="Ig_sub"/>
</dbReference>
<evidence type="ECO:0000256" key="4">
    <source>
        <dbReference type="ARBA" id="ARBA00022859"/>
    </source>
</evidence>
<evidence type="ECO:0000256" key="1">
    <source>
        <dbReference type="ARBA" id="ARBA00004236"/>
    </source>
</evidence>
<accession>A0A8C7FCB4</accession>
<evidence type="ECO:0000256" key="5">
    <source>
        <dbReference type="ARBA" id="ARBA00023136"/>
    </source>
</evidence>
<dbReference type="InterPro" id="IPR007110">
    <property type="entry name" value="Ig-like_dom"/>
</dbReference>
<keyword evidence="10" id="KW-1185">Reference proteome</keyword>
<comment type="subcellular location">
    <subcellularLocation>
        <location evidence="1">Cell membrane</location>
    </subcellularLocation>
</comment>
<evidence type="ECO:0000313" key="10">
    <source>
        <dbReference type="Proteomes" id="UP000694557"/>
    </source>
</evidence>
<dbReference type="SMART" id="SM00409">
    <property type="entry name" value="IG"/>
    <property type="match status" value="1"/>
</dbReference>
<dbReference type="PROSITE" id="PS50835">
    <property type="entry name" value="IG_LIKE"/>
    <property type="match status" value="1"/>
</dbReference>
<dbReference type="InterPro" id="IPR013106">
    <property type="entry name" value="Ig_V-set"/>
</dbReference>
<evidence type="ECO:0000313" key="9">
    <source>
        <dbReference type="Ensembl" id="ENSOKIP00005025954.1"/>
    </source>
</evidence>
<keyword evidence="5" id="KW-0472">Membrane</keyword>
<dbReference type="GO" id="GO:0009617">
    <property type="term" value="P:response to bacterium"/>
    <property type="evidence" value="ECO:0007669"/>
    <property type="project" value="TreeGrafter"/>
</dbReference>
<evidence type="ECO:0000256" key="6">
    <source>
        <dbReference type="ARBA" id="ARBA00023157"/>
    </source>
</evidence>
<dbReference type="PANTHER" id="PTHR19433">
    <property type="entry name" value="T-CELL RECEPTOR ALPHA CHAIN V REGION-RELATED"/>
    <property type="match status" value="1"/>
</dbReference>
<evidence type="ECO:0000259" key="8">
    <source>
        <dbReference type="PROSITE" id="PS50835"/>
    </source>
</evidence>
<dbReference type="SMART" id="SM00406">
    <property type="entry name" value="IGv"/>
    <property type="match status" value="1"/>
</dbReference>
<dbReference type="InterPro" id="IPR052051">
    <property type="entry name" value="TCR_complex_component"/>
</dbReference>
<dbReference type="AlphaFoldDB" id="A0A8C7FCB4"/>